<dbReference type="SUPFAM" id="SSF51735">
    <property type="entry name" value="NAD(P)-binding Rossmann-fold domains"/>
    <property type="match status" value="1"/>
</dbReference>
<dbReference type="EMBL" id="MIJD01000188">
    <property type="protein sequence ID" value="OPE53092.1"/>
    <property type="molecule type" value="Genomic_DNA"/>
</dbReference>
<feature type="domain" description="RmlD-like substrate binding" evidence="3">
    <location>
        <begin position="4"/>
        <end position="284"/>
    </location>
</feature>
<evidence type="ECO:0000259" key="3">
    <source>
        <dbReference type="Pfam" id="PF04321"/>
    </source>
</evidence>
<dbReference type="UniPathway" id="UPA00124"/>
<dbReference type="PANTHER" id="PTHR10491:SF4">
    <property type="entry name" value="METHIONINE ADENOSYLTRANSFERASE 2 SUBUNIT BETA"/>
    <property type="match status" value="1"/>
</dbReference>
<reference evidence="4 6" key="1">
    <citation type="submission" date="2016-09" db="EMBL/GenBank/DDBJ databases">
        <title>genome sequences of unsequenced Mycobacteria.</title>
        <authorList>
            <person name="Greninger A.L."/>
            <person name="Jerome K.R."/>
            <person name="Mcnair B."/>
            <person name="Wallis C."/>
            <person name="Fang F."/>
        </authorList>
    </citation>
    <scope>NUCLEOTIDE SEQUENCE [LARGE SCALE GENOMIC DNA]</scope>
    <source>
        <strain evidence="4 6">BM1</strain>
    </source>
</reference>
<evidence type="ECO:0000313" key="5">
    <source>
        <dbReference type="EMBL" id="PEG53490.1"/>
    </source>
</evidence>
<comment type="function">
    <text evidence="2">Catalyzes the reduction of dTDP-6-deoxy-L-lyxo-4-hexulose to yield dTDP-L-rhamnose.</text>
</comment>
<evidence type="ECO:0000313" key="4">
    <source>
        <dbReference type="EMBL" id="OPE53092.1"/>
    </source>
</evidence>
<dbReference type="InterPro" id="IPR036291">
    <property type="entry name" value="NAD(P)-bd_dom_sf"/>
</dbReference>
<dbReference type="OrthoDB" id="9803892at2"/>
<gene>
    <name evidence="5" type="primary">rfbD</name>
    <name evidence="4" type="ORF">BV510_17405</name>
    <name evidence="5" type="ORF">CRI78_16335</name>
</gene>
<evidence type="ECO:0000256" key="1">
    <source>
        <dbReference type="ARBA" id="ARBA00010944"/>
    </source>
</evidence>
<dbReference type="Gene3D" id="3.40.50.720">
    <property type="entry name" value="NAD(P)-binding Rossmann-like Domain"/>
    <property type="match status" value="1"/>
</dbReference>
<evidence type="ECO:0000313" key="7">
    <source>
        <dbReference type="Proteomes" id="UP000220340"/>
    </source>
</evidence>
<dbReference type="CDD" id="cd05254">
    <property type="entry name" value="dTDP_HR_like_SDR_e"/>
    <property type="match status" value="1"/>
</dbReference>
<evidence type="ECO:0000256" key="2">
    <source>
        <dbReference type="RuleBase" id="RU364082"/>
    </source>
</evidence>
<name>A0A1Q4HAD7_9MYCO</name>
<sequence length="285" mass="29770">MANRIVIAGAGGQVGRFLADELTARGRDLLACTSAQWDITDPAVAAEIVGPGDVVINCAALTAVDAAEADEPRAFAVNATGAGNIARACAAVGARLIHISTDYVFSGEFTGSPRPYEVDDPVGPRSVYGRSKLAGEQQVHAALPDATVVRTAWVYTGVGADFVGTMRRLESERDTIEVVADQTGSPTYVADLVAALLQIADDPAPPALLHVVNTGPASRYELARAVFAGIGADPGRVRPVTSDRHPRPAPRPVYSALSTARYEAAGYRPLRSWQDGLAAALAALR</sequence>
<dbReference type="EC" id="1.1.1.133" evidence="2"/>
<dbReference type="EMBL" id="PDCR01000020">
    <property type="protein sequence ID" value="PEG53490.1"/>
    <property type="molecule type" value="Genomic_DNA"/>
</dbReference>
<comment type="pathway">
    <text evidence="2">Carbohydrate biosynthesis; dTDP-L-rhamnose biosynthesis.</text>
</comment>
<dbReference type="Proteomes" id="UP000191039">
    <property type="component" value="Unassembled WGS sequence"/>
</dbReference>
<dbReference type="GO" id="GO:0019305">
    <property type="term" value="P:dTDP-rhamnose biosynthetic process"/>
    <property type="evidence" value="ECO:0007669"/>
    <property type="project" value="UniProtKB-UniPathway"/>
</dbReference>
<evidence type="ECO:0000313" key="6">
    <source>
        <dbReference type="Proteomes" id="UP000191039"/>
    </source>
</evidence>
<keyword evidence="2" id="KW-0560">Oxidoreductase</keyword>
<dbReference type="Pfam" id="PF04321">
    <property type="entry name" value="RmlD_sub_bind"/>
    <property type="match status" value="1"/>
</dbReference>
<dbReference type="Gene3D" id="3.90.25.10">
    <property type="entry name" value="UDP-galactose 4-epimerase, domain 1"/>
    <property type="match status" value="1"/>
</dbReference>
<reference evidence="5 7" key="2">
    <citation type="submission" date="2017-10" db="EMBL/GenBank/DDBJ databases">
        <title>The new phylogeny of genus Mycobacterium.</title>
        <authorList>
            <person name="Tortoli E."/>
            <person name="Trovato A."/>
            <person name="Cirillo D.M."/>
        </authorList>
    </citation>
    <scope>NUCLEOTIDE SEQUENCE [LARGE SCALE GENOMIC DNA]</scope>
    <source>
        <strain evidence="5 7">IP141170001</strain>
    </source>
</reference>
<comment type="caution">
    <text evidence="5">The sequence shown here is derived from an EMBL/GenBank/DDBJ whole genome shotgun (WGS) entry which is preliminary data.</text>
</comment>
<dbReference type="AlphaFoldDB" id="A0A1Q4HAD7"/>
<organism evidence="5 7">
    <name type="scientific">Mycolicibacterium diernhoferi</name>
    <dbReference type="NCBI Taxonomy" id="1801"/>
    <lineage>
        <taxon>Bacteria</taxon>
        <taxon>Bacillati</taxon>
        <taxon>Actinomycetota</taxon>
        <taxon>Actinomycetes</taxon>
        <taxon>Mycobacteriales</taxon>
        <taxon>Mycobacteriaceae</taxon>
        <taxon>Mycolicibacterium</taxon>
    </lineage>
</organism>
<dbReference type="InterPro" id="IPR029903">
    <property type="entry name" value="RmlD-like-bd"/>
</dbReference>
<dbReference type="RefSeq" id="WP_073857890.1">
    <property type="nucleotide sequence ID" value="NZ_BAAATC010000011.1"/>
</dbReference>
<comment type="similarity">
    <text evidence="1 2">Belongs to the dTDP-4-dehydrorhamnose reductase family.</text>
</comment>
<dbReference type="PANTHER" id="PTHR10491">
    <property type="entry name" value="DTDP-4-DEHYDRORHAMNOSE REDUCTASE"/>
    <property type="match status" value="1"/>
</dbReference>
<dbReference type="GO" id="GO:0005829">
    <property type="term" value="C:cytosol"/>
    <property type="evidence" value="ECO:0007669"/>
    <property type="project" value="TreeGrafter"/>
</dbReference>
<keyword evidence="2" id="KW-0521">NADP</keyword>
<dbReference type="Proteomes" id="UP000220340">
    <property type="component" value="Unassembled WGS sequence"/>
</dbReference>
<dbReference type="NCBIfam" id="TIGR01214">
    <property type="entry name" value="rmlD"/>
    <property type="match status" value="1"/>
</dbReference>
<dbReference type="GO" id="GO:0008831">
    <property type="term" value="F:dTDP-4-dehydrorhamnose reductase activity"/>
    <property type="evidence" value="ECO:0007669"/>
    <property type="project" value="UniProtKB-EC"/>
</dbReference>
<proteinExistence type="inferred from homology"/>
<protein>
    <recommendedName>
        <fullName evidence="2">dTDP-4-dehydrorhamnose reductase</fullName>
        <ecNumber evidence="2">1.1.1.133</ecNumber>
    </recommendedName>
</protein>
<dbReference type="InterPro" id="IPR005913">
    <property type="entry name" value="dTDP_dehydrorham_reduct"/>
</dbReference>
<accession>A0A1Q4HAD7</accession>
<keyword evidence="7" id="KW-1185">Reference proteome</keyword>
<dbReference type="STRING" id="1801.BRW64_18005"/>